<name>A0A1M4WTX8_9BACT</name>
<accession>A0A1M4WTX8</accession>
<gene>
    <name evidence="3" type="ORF">SAMN05444274_102560</name>
</gene>
<keyword evidence="1" id="KW-1133">Transmembrane helix</keyword>
<dbReference type="InterPro" id="IPR010496">
    <property type="entry name" value="AL/BT2_dom"/>
</dbReference>
<evidence type="ECO:0000259" key="2">
    <source>
        <dbReference type="Pfam" id="PF06439"/>
    </source>
</evidence>
<keyword evidence="1" id="KW-0472">Membrane</keyword>
<dbReference type="Pfam" id="PF06439">
    <property type="entry name" value="3keto-disac_hyd"/>
    <property type="match status" value="1"/>
</dbReference>
<feature type="domain" description="3-keto-alpha-glucoside-1,2-lyase/3-keto-2-hydroxy-glucal hydratase" evidence="2">
    <location>
        <begin position="75"/>
        <end position="281"/>
    </location>
</feature>
<evidence type="ECO:0000313" key="4">
    <source>
        <dbReference type="Proteomes" id="UP000184164"/>
    </source>
</evidence>
<proteinExistence type="predicted"/>
<evidence type="ECO:0000313" key="3">
    <source>
        <dbReference type="EMBL" id="SHE84761.1"/>
    </source>
</evidence>
<dbReference type="Gene3D" id="2.60.120.560">
    <property type="entry name" value="Exo-inulinase, domain 1"/>
    <property type="match status" value="1"/>
</dbReference>
<evidence type="ECO:0000256" key="1">
    <source>
        <dbReference type="SAM" id="Phobius"/>
    </source>
</evidence>
<dbReference type="EMBL" id="FQUM01000002">
    <property type="protein sequence ID" value="SHE84761.1"/>
    <property type="molecule type" value="Genomic_DNA"/>
</dbReference>
<dbReference type="AlphaFoldDB" id="A0A1M4WTX8"/>
<feature type="transmembrane region" description="Helical" evidence="1">
    <location>
        <begin position="44"/>
        <end position="61"/>
    </location>
</feature>
<sequence length="283" mass="31859">MAPLAKRKVKGSKILLNNIEQLVINKPIINCLIKLKKSRTMNKNFLMTTLAVVIFAIPSFAQKLNQLSKKEKKAGWELLFNGENFDGWRQCNGDAMPANWTIEDNAMKVLIGEGKKPGQGAGGDILFGPKKFKNFELSIDWKASNMANSGIFYYIREIPGKPIYYAAPEIQVLDNKNATDNKIDSHLAGSLYDMLPADPKTVNPAGQWNTCVIKVENGNATVKMNGKEVVSYTHWTPEWDKLVENSKFKNFPGFTEGISKEGYIGLQDHGYPVWFRNIKIREL</sequence>
<dbReference type="STRING" id="1484053.SAMN05444274_102560"/>
<organism evidence="3 4">
    <name type="scientific">Mariniphaga anaerophila</name>
    <dbReference type="NCBI Taxonomy" id="1484053"/>
    <lineage>
        <taxon>Bacteria</taxon>
        <taxon>Pseudomonadati</taxon>
        <taxon>Bacteroidota</taxon>
        <taxon>Bacteroidia</taxon>
        <taxon>Marinilabiliales</taxon>
        <taxon>Prolixibacteraceae</taxon>
        <taxon>Mariniphaga</taxon>
    </lineage>
</organism>
<dbReference type="Proteomes" id="UP000184164">
    <property type="component" value="Unassembled WGS sequence"/>
</dbReference>
<protein>
    <recommendedName>
        <fullName evidence="2">3-keto-alpha-glucoside-1,2-lyase/3-keto-2-hydroxy-glucal hydratase domain-containing protein</fullName>
    </recommendedName>
</protein>
<reference evidence="3 4" key="1">
    <citation type="submission" date="2016-11" db="EMBL/GenBank/DDBJ databases">
        <authorList>
            <person name="Jaros S."/>
            <person name="Januszkiewicz K."/>
            <person name="Wedrychowicz H."/>
        </authorList>
    </citation>
    <scope>NUCLEOTIDE SEQUENCE [LARGE SCALE GENOMIC DNA]</scope>
    <source>
        <strain evidence="3 4">DSM 26910</strain>
    </source>
</reference>
<dbReference type="GO" id="GO:0016787">
    <property type="term" value="F:hydrolase activity"/>
    <property type="evidence" value="ECO:0007669"/>
    <property type="project" value="InterPro"/>
</dbReference>
<keyword evidence="4" id="KW-1185">Reference proteome</keyword>
<keyword evidence="1" id="KW-0812">Transmembrane</keyword>